<organism evidence="2">
    <name type="scientific">Lyngbya confervoides BDU141951</name>
    <dbReference type="NCBI Taxonomy" id="1574623"/>
    <lineage>
        <taxon>Bacteria</taxon>
        <taxon>Bacillati</taxon>
        <taxon>Cyanobacteriota</taxon>
        <taxon>Cyanophyceae</taxon>
        <taxon>Oscillatoriophycideae</taxon>
        <taxon>Oscillatoriales</taxon>
        <taxon>Microcoleaceae</taxon>
        <taxon>Lyngbya</taxon>
    </lineage>
</organism>
<name>A0A0C1Y5T5_9CYAN</name>
<dbReference type="PRINTS" id="PR00111">
    <property type="entry name" value="ABHYDROLASE"/>
</dbReference>
<dbReference type="InterPro" id="IPR029058">
    <property type="entry name" value="AB_hydrolase_fold"/>
</dbReference>
<protein>
    <submittedName>
        <fullName evidence="2">Alpha/beta hydrolase</fullName>
    </submittedName>
</protein>
<dbReference type="AlphaFoldDB" id="A0A0C1Y5T5"/>
<dbReference type="PANTHER" id="PTHR43798">
    <property type="entry name" value="MONOACYLGLYCEROL LIPASE"/>
    <property type="match status" value="1"/>
</dbReference>
<gene>
    <name evidence="2" type="ORF">QQ91_017215</name>
</gene>
<reference evidence="2" key="2">
    <citation type="journal article" date="2015" name="Genome Announc.">
        <title>Draft Genome Sequence of Filamentous Marine Cyanobacterium Lyngbya confervoides Strain BDU141951.</title>
        <authorList>
            <person name="Chandrababunaidu M.M."/>
            <person name="Sen D."/>
            <person name="Tripathy S."/>
        </authorList>
    </citation>
    <scope>NUCLEOTIDE SEQUENCE</scope>
    <source>
        <strain evidence="2">BDU141951</strain>
    </source>
</reference>
<dbReference type="GO" id="GO:0016020">
    <property type="term" value="C:membrane"/>
    <property type="evidence" value="ECO:0007669"/>
    <property type="project" value="TreeGrafter"/>
</dbReference>
<proteinExistence type="predicted"/>
<evidence type="ECO:0000313" key="2">
    <source>
        <dbReference type="EMBL" id="NEV68843.1"/>
    </source>
</evidence>
<dbReference type="SUPFAM" id="SSF53474">
    <property type="entry name" value="alpha/beta-Hydrolases"/>
    <property type="match status" value="1"/>
</dbReference>
<sequence>MTTQILTAGTPDALWLSVNPSFRRLEQQLLLPLNRQVGQVAHWGYAQTPDEPSDLEVALTLLHDYLKGCDRPVHLIGHSTGGLVGLLYARRYPERVKSLTLLGVGVNPTLDWKANYYAQLDLLPCSRTRLLTQMVHRLFGQQHRRYLHGLRELLERDLIESLSLHSPLERFSLFPGGVAVPLLVAGGQADSIVDPVQVQGWYPWFKPGDRLWLCPHSRHFFYATHADATATEIVDFWQTVEGHNIAPPLLRSA</sequence>
<keyword evidence="2" id="KW-0378">Hydrolase</keyword>
<dbReference type="PANTHER" id="PTHR43798:SF33">
    <property type="entry name" value="HYDROLASE, PUTATIVE (AFU_ORTHOLOGUE AFUA_2G14860)-RELATED"/>
    <property type="match status" value="1"/>
</dbReference>
<dbReference type="GO" id="GO:0016787">
    <property type="term" value="F:hydrolase activity"/>
    <property type="evidence" value="ECO:0007669"/>
    <property type="project" value="UniProtKB-KW"/>
</dbReference>
<dbReference type="Pfam" id="PF00561">
    <property type="entry name" value="Abhydrolase_1"/>
    <property type="match status" value="1"/>
</dbReference>
<evidence type="ECO:0000259" key="1">
    <source>
        <dbReference type="Pfam" id="PF00561"/>
    </source>
</evidence>
<feature type="domain" description="AB hydrolase-1" evidence="1">
    <location>
        <begin position="71"/>
        <end position="124"/>
    </location>
</feature>
<dbReference type="InterPro" id="IPR000073">
    <property type="entry name" value="AB_hydrolase_1"/>
</dbReference>
<reference evidence="2" key="1">
    <citation type="submission" date="2014-11" db="EMBL/GenBank/DDBJ databases">
        <authorList>
            <person name="Malar M.C."/>
            <person name="Sen D."/>
            <person name="Tripathy S."/>
        </authorList>
    </citation>
    <scope>NUCLEOTIDE SEQUENCE</scope>
    <source>
        <strain evidence="2">BDU141951</strain>
    </source>
</reference>
<comment type="caution">
    <text evidence="2">The sequence shown here is derived from an EMBL/GenBank/DDBJ whole genome shotgun (WGS) entry which is preliminary data.</text>
</comment>
<dbReference type="EMBL" id="JTHE02000003">
    <property type="protein sequence ID" value="NEV68843.1"/>
    <property type="molecule type" value="Genomic_DNA"/>
</dbReference>
<dbReference type="Gene3D" id="3.40.50.1820">
    <property type="entry name" value="alpha/beta hydrolase"/>
    <property type="match status" value="1"/>
</dbReference>
<accession>A0A0C1Y5T5</accession>
<dbReference type="InterPro" id="IPR050266">
    <property type="entry name" value="AB_hydrolase_sf"/>
</dbReference>
<reference evidence="2" key="3">
    <citation type="submission" date="2020-02" db="EMBL/GenBank/DDBJ databases">
        <authorList>
            <person name="Sarangi A.N."/>
            <person name="Ghosh S."/>
            <person name="Mukherjee M."/>
            <person name="Tripathy S."/>
        </authorList>
    </citation>
    <scope>NUCLEOTIDE SEQUENCE</scope>
    <source>
        <strain evidence="2">BDU141951</strain>
    </source>
</reference>